<dbReference type="Proteomes" id="UP001187531">
    <property type="component" value="Unassembled WGS sequence"/>
</dbReference>
<reference evidence="14" key="1">
    <citation type="submission" date="2023-07" db="EMBL/GenBank/DDBJ databases">
        <title>Chromosome-level genome assembly of Artemia franciscana.</title>
        <authorList>
            <person name="Jo E."/>
        </authorList>
    </citation>
    <scope>NUCLEOTIDE SEQUENCE</scope>
    <source>
        <tissue evidence="14">Whole body</tissue>
    </source>
</reference>
<dbReference type="Gene3D" id="3.30.160.60">
    <property type="entry name" value="Classic Zinc Finger"/>
    <property type="match status" value="1"/>
</dbReference>
<keyword evidence="15" id="KW-1185">Reference proteome</keyword>
<evidence type="ECO:0000313" key="15">
    <source>
        <dbReference type="Proteomes" id="UP001187531"/>
    </source>
</evidence>
<evidence type="ECO:0000256" key="8">
    <source>
        <dbReference type="ARBA" id="ARBA00023163"/>
    </source>
</evidence>
<evidence type="ECO:0000256" key="11">
    <source>
        <dbReference type="SAM" id="MobiDB-lite"/>
    </source>
</evidence>
<dbReference type="PROSITE" id="PS00028">
    <property type="entry name" value="ZINC_FINGER_C2H2_1"/>
    <property type="match status" value="2"/>
</dbReference>
<dbReference type="SMART" id="SM00355">
    <property type="entry name" value="ZnF_C2H2"/>
    <property type="match status" value="5"/>
</dbReference>
<keyword evidence="5" id="KW-0862">Zinc</keyword>
<evidence type="ECO:0000256" key="7">
    <source>
        <dbReference type="ARBA" id="ARBA00023125"/>
    </source>
</evidence>
<evidence type="ECO:0000256" key="2">
    <source>
        <dbReference type="ARBA" id="ARBA00022723"/>
    </source>
</evidence>
<dbReference type="PANTHER" id="PTHR46105:SF5">
    <property type="entry name" value="ZINC FINGER AND BTB DOMAIN-CONTAINING PROTEIN 44 ISOFORM X1"/>
    <property type="match status" value="1"/>
</dbReference>
<keyword evidence="2" id="KW-0479">Metal-binding</keyword>
<accession>A0AA88I0P3</accession>
<keyword evidence="4 10" id="KW-0863">Zinc-finger</keyword>
<proteinExistence type="predicted"/>
<dbReference type="InterPro" id="IPR013087">
    <property type="entry name" value="Znf_C2H2_type"/>
</dbReference>
<dbReference type="InterPro" id="IPR000210">
    <property type="entry name" value="BTB/POZ_dom"/>
</dbReference>
<feature type="region of interest" description="Disordered" evidence="11">
    <location>
        <begin position="269"/>
        <end position="302"/>
    </location>
</feature>
<feature type="domain" description="BTB" evidence="12">
    <location>
        <begin position="28"/>
        <end position="94"/>
    </location>
</feature>
<dbReference type="GO" id="GO:0005634">
    <property type="term" value="C:nucleus"/>
    <property type="evidence" value="ECO:0007669"/>
    <property type="project" value="UniProtKB-SubCell"/>
</dbReference>
<comment type="caution">
    <text evidence="14">The sequence shown here is derived from an EMBL/GenBank/DDBJ whole genome shotgun (WGS) entry which is preliminary data.</text>
</comment>
<comment type="subcellular location">
    <subcellularLocation>
        <location evidence="1">Nucleus</location>
    </subcellularLocation>
</comment>
<dbReference type="GO" id="GO:0000978">
    <property type="term" value="F:RNA polymerase II cis-regulatory region sequence-specific DNA binding"/>
    <property type="evidence" value="ECO:0007669"/>
    <property type="project" value="TreeGrafter"/>
</dbReference>
<dbReference type="InterPro" id="IPR011333">
    <property type="entry name" value="SKP1/BTB/POZ_sf"/>
</dbReference>
<feature type="compositionally biased region" description="Basic and acidic residues" evidence="11">
    <location>
        <begin position="269"/>
        <end position="280"/>
    </location>
</feature>
<dbReference type="Pfam" id="PF00651">
    <property type="entry name" value="BTB"/>
    <property type="match status" value="1"/>
</dbReference>
<organism evidence="14 15">
    <name type="scientific">Artemia franciscana</name>
    <name type="common">Brine shrimp</name>
    <name type="synonym">Artemia sanfranciscana</name>
    <dbReference type="NCBI Taxonomy" id="6661"/>
    <lineage>
        <taxon>Eukaryota</taxon>
        <taxon>Metazoa</taxon>
        <taxon>Ecdysozoa</taxon>
        <taxon>Arthropoda</taxon>
        <taxon>Crustacea</taxon>
        <taxon>Branchiopoda</taxon>
        <taxon>Anostraca</taxon>
        <taxon>Artemiidae</taxon>
        <taxon>Artemia</taxon>
    </lineage>
</organism>
<dbReference type="PROSITE" id="PS50097">
    <property type="entry name" value="BTB"/>
    <property type="match status" value="1"/>
</dbReference>
<dbReference type="PANTHER" id="PTHR46105">
    <property type="entry name" value="AGAP004733-PA"/>
    <property type="match status" value="1"/>
</dbReference>
<dbReference type="GO" id="GO:0008270">
    <property type="term" value="F:zinc ion binding"/>
    <property type="evidence" value="ECO:0007669"/>
    <property type="project" value="UniProtKB-KW"/>
</dbReference>
<evidence type="ECO:0000256" key="10">
    <source>
        <dbReference type="PROSITE-ProRule" id="PRU00042"/>
    </source>
</evidence>
<keyword evidence="9" id="KW-0539">Nucleus</keyword>
<evidence type="ECO:0000256" key="3">
    <source>
        <dbReference type="ARBA" id="ARBA00022737"/>
    </source>
</evidence>
<feature type="region of interest" description="Disordered" evidence="11">
    <location>
        <begin position="398"/>
        <end position="422"/>
    </location>
</feature>
<dbReference type="GO" id="GO:0000981">
    <property type="term" value="F:DNA-binding transcription factor activity, RNA polymerase II-specific"/>
    <property type="evidence" value="ECO:0007669"/>
    <property type="project" value="TreeGrafter"/>
</dbReference>
<evidence type="ECO:0000256" key="6">
    <source>
        <dbReference type="ARBA" id="ARBA00023015"/>
    </source>
</evidence>
<dbReference type="AlphaFoldDB" id="A0AA88I0P3"/>
<keyword evidence="7" id="KW-0238">DNA-binding</keyword>
<evidence type="ECO:0000259" key="13">
    <source>
        <dbReference type="PROSITE" id="PS50157"/>
    </source>
</evidence>
<keyword evidence="3" id="KW-0677">Repeat</keyword>
<sequence length="731" mass="81857">MTSNIKINNWGAFMLSKLTQLFLQEVECDITIMFSDRSQIKAHKVILAAASGFFGEYLEKNPKRNAIMLPPEFQSNASMAIIQFMYSGRLDVREEMMGEILGAVQLFDIPDLEKLLMSYTGSPQELRRGITLKPEVAIREKPQIASLRFLNRKVDEAPRPTRFSGPAFSLNPTDVSGEMTYNALTLETQMSSPSPSITSFRSSPALRRKNSDTLFDELKASAAKTRKFGSLEGASTPRRIGKEDLNEMREFSQEQRLRKEQLLDEDDHHAESEDDFHHFEDDDDVVQKPSSQFTRAENAEGRDIPKTVKELEVTIIQGSTPTSSVITLYNENHEILMSKELAEAPLEINIPNKLIGEILKSVPELVLEHSSVQLKIVRKYMDQTNRKMKTRISKVALRASTTDKPPVKTEPPSTLPPPEPETEQKAMVGDLKVSPFEIRNGPWICQTCTDQAGSDCRMTLYYDWREHLIDIHGFTADPNVCEFCGFKALKRIFMVYHQYVVHHVPTDDSIYFAHCCQCDYIGVNTAAMKRHLSVHSAGLSLCRTCSCTFASPEDLRLHIEETRHTKYGTGYLCPVCNFQFDTDSTLKEHIDHEHKNYAAKLAEELGFPVGLGHPFPSFDSVIRNTDAVKLEEGQQTSENGGFGGNASTEFAVGLPSDLPAGSDISTGNQEGIMQSVVEDSEENSTVLMANSTIINPDGSLTVMLEGSDTYTIIPADSYRYTEDGSLQILQD</sequence>
<evidence type="ECO:0000313" key="14">
    <source>
        <dbReference type="EMBL" id="KAK2721690.1"/>
    </source>
</evidence>
<evidence type="ECO:0000256" key="4">
    <source>
        <dbReference type="ARBA" id="ARBA00022771"/>
    </source>
</evidence>
<keyword evidence="8" id="KW-0804">Transcription</keyword>
<feature type="domain" description="C2H2-type" evidence="13">
    <location>
        <begin position="571"/>
        <end position="599"/>
    </location>
</feature>
<dbReference type="Gene3D" id="3.30.710.10">
    <property type="entry name" value="Potassium Channel Kv1.1, Chain A"/>
    <property type="match status" value="1"/>
</dbReference>
<keyword evidence="6" id="KW-0805">Transcription regulation</keyword>
<dbReference type="EMBL" id="JAVRJZ010000006">
    <property type="protein sequence ID" value="KAK2721690.1"/>
    <property type="molecule type" value="Genomic_DNA"/>
</dbReference>
<dbReference type="PROSITE" id="PS50157">
    <property type="entry name" value="ZINC_FINGER_C2H2_2"/>
    <property type="match status" value="1"/>
</dbReference>
<dbReference type="SUPFAM" id="SSF54695">
    <property type="entry name" value="POZ domain"/>
    <property type="match status" value="1"/>
</dbReference>
<evidence type="ECO:0000259" key="12">
    <source>
        <dbReference type="PROSITE" id="PS50097"/>
    </source>
</evidence>
<gene>
    <name evidence="14" type="ORF">QYM36_003859</name>
</gene>
<evidence type="ECO:0000256" key="9">
    <source>
        <dbReference type="ARBA" id="ARBA00023242"/>
    </source>
</evidence>
<evidence type="ECO:0000256" key="1">
    <source>
        <dbReference type="ARBA" id="ARBA00004123"/>
    </source>
</evidence>
<dbReference type="InterPro" id="IPR050457">
    <property type="entry name" value="ZnFinger_BTB_dom_contain"/>
</dbReference>
<protein>
    <submittedName>
        <fullName evidence="14">Uncharacterized protein</fullName>
    </submittedName>
</protein>
<dbReference type="SMART" id="SM00225">
    <property type="entry name" value="BTB"/>
    <property type="match status" value="1"/>
</dbReference>
<name>A0AA88I0P3_ARTSF</name>
<evidence type="ECO:0000256" key="5">
    <source>
        <dbReference type="ARBA" id="ARBA00022833"/>
    </source>
</evidence>